<feature type="domain" description="Helicase HerA central" evidence="2">
    <location>
        <begin position="386"/>
        <end position="620"/>
    </location>
</feature>
<feature type="region of interest" description="Disordered" evidence="1">
    <location>
        <begin position="215"/>
        <end position="235"/>
    </location>
</feature>
<dbReference type="PANTHER" id="PTHR30121:SF11">
    <property type="entry name" value="AAA+ ATPASE DOMAIN-CONTAINING PROTEIN"/>
    <property type="match status" value="1"/>
</dbReference>
<evidence type="ECO:0000259" key="2">
    <source>
        <dbReference type="Pfam" id="PF01935"/>
    </source>
</evidence>
<dbReference type="EMBL" id="NTZF01000038">
    <property type="protein sequence ID" value="PES90330.1"/>
    <property type="molecule type" value="Genomic_DNA"/>
</dbReference>
<name>A0A2A8LHK8_BACCE</name>
<dbReference type="AlphaFoldDB" id="A0A2A8LHK8"/>
<organism evidence="3 4">
    <name type="scientific">Bacillus cereus</name>
    <dbReference type="NCBI Taxonomy" id="1396"/>
    <lineage>
        <taxon>Bacteria</taxon>
        <taxon>Bacillati</taxon>
        <taxon>Bacillota</taxon>
        <taxon>Bacilli</taxon>
        <taxon>Bacillales</taxon>
        <taxon>Bacillaceae</taxon>
        <taxon>Bacillus</taxon>
        <taxon>Bacillus cereus group</taxon>
    </lineage>
</organism>
<reference evidence="3 4" key="1">
    <citation type="submission" date="2017-09" db="EMBL/GenBank/DDBJ databases">
        <title>Large-scale bioinformatics analysis of Bacillus genomes uncovers conserved roles of natural products in bacterial physiology.</title>
        <authorList>
            <consortium name="Agbiome Team Llc"/>
            <person name="Bleich R.M."/>
            <person name="Grubbs K.J."/>
            <person name="Santa Maria K.C."/>
            <person name="Allen S.E."/>
            <person name="Farag S."/>
            <person name="Shank E.A."/>
            <person name="Bowers A."/>
        </authorList>
    </citation>
    <scope>NUCLEOTIDE SEQUENCE [LARGE SCALE GENOMIC DNA]</scope>
    <source>
        <strain evidence="3 4">AFS002368</strain>
    </source>
</reference>
<dbReference type="SUPFAM" id="SSF52540">
    <property type="entry name" value="P-loop containing nucleoside triphosphate hydrolases"/>
    <property type="match status" value="1"/>
</dbReference>
<dbReference type="Gene3D" id="3.40.50.300">
    <property type="entry name" value="P-loop containing nucleotide triphosphate hydrolases"/>
    <property type="match status" value="2"/>
</dbReference>
<dbReference type="PANTHER" id="PTHR30121">
    <property type="entry name" value="UNCHARACTERIZED PROTEIN YJGR-RELATED"/>
    <property type="match status" value="1"/>
</dbReference>
<dbReference type="InterPro" id="IPR002789">
    <property type="entry name" value="HerA_central"/>
</dbReference>
<protein>
    <submittedName>
        <fullName evidence="3">ATPase</fullName>
    </submittedName>
</protein>
<feature type="compositionally biased region" description="Polar residues" evidence="1">
    <location>
        <begin position="221"/>
        <end position="235"/>
    </location>
</feature>
<evidence type="ECO:0000256" key="1">
    <source>
        <dbReference type="SAM" id="MobiDB-lite"/>
    </source>
</evidence>
<dbReference type="Pfam" id="PF01935">
    <property type="entry name" value="DUF87"/>
    <property type="match status" value="1"/>
</dbReference>
<evidence type="ECO:0000313" key="3">
    <source>
        <dbReference type="EMBL" id="PES90330.1"/>
    </source>
</evidence>
<gene>
    <name evidence="3" type="ORF">CN491_24895</name>
</gene>
<dbReference type="Proteomes" id="UP000220900">
    <property type="component" value="Unassembled WGS sequence"/>
</dbReference>
<proteinExistence type="predicted"/>
<dbReference type="InterPro" id="IPR027417">
    <property type="entry name" value="P-loop_NTPase"/>
</dbReference>
<comment type="caution">
    <text evidence="3">The sequence shown here is derived from an EMBL/GenBank/DDBJ whole genome shotgun (WGS) entry which is preliminary data.</text>
</comment>
<dbReference type="InterPro" id="IPR051162">
    <property type="entry name" value="T4SS_component"/>
</dbReference>
<accession>A0A2A8LHK8</accession>
<evidence type="ECO:0000313" key="4">
    <source>
        <dbReference type="Proteomes" id="UP000220900"/>
    </source>
</evidence>
<sequence length="1039" mass="119403">MTTVMRSFEDMEVIQMQQKKFFNSASFKLRECTEEPVTLPFQEINEIFLESDSEVSFEKQLQDVAVRFSLMLTAAKGRGITLISGNGSGKLSIGFSDYQETVCRNTLLSSIPSVTFNHKENVIPTYNHVGAISCMPTFDEENENSVSWLSLFLRANYMKRFSVCMVSQKMDDSEILVALEKEYAKWFPKQKIQKSISESESTQVQKGENISRGGNAVVISKNESTNESTTRGTDYSTDESIEYASYLVEQYCELLKYHMDRQHLAKSIGLFQNVIYVSADEESVLQNAVGALSAATMIEKHGQLVTLYQQENLRRYMESATIPYEIDTFSYLKGYCSPISNVLHSKELSVLYRLPSQSYDGYEIKVVNDFEVSVQYNCEKNKAWKLGSLFQRNQITSKEVYIPYANIRQHCLISGITGSGKTNTIMSLLQNSPVPFLIIEPSKQEYRHLTSLIPNIKVFTPGNEQLSPIRLNPFYFPNGISVMSHIDSLKAVFMSAFSMYASMPNILEQCLYAVYQKMGWDLNTSKNIYATDGLLNEHYPTLELLYEEIDEYLSKSGYAEEQKSNIRAALLTRLKSLMTGSKGKLLNTVETFDFADLLKYPTVIELEEIADEDDKALIIGLFFIRLSEQLKVSSEEVIDAELQHFTVIEEAHRLFKNHSESQNPEIANTKGKAVEYFCNLLSEIRSRGEGIIIVDQVPTKLAPDALKNTDTKIIHRLVSQDDAEYVAQSLAISKENDLLFLSQLKRGEVLFFTSGMYNAAYVKVDSIKEKVKFTSLEALQENAREYNAFIQNDVLVHPIADHILSQDSVLEKQLLNHFRRFYFNILYGDTLEFNQVLEKNKAYILKIVEKFGYTIPSMQQSIFVSALLLGILKKYLKEKTYFKGYRGTCEEVNYCFTRLLENIDYKWSKKELMQFDVQRSTRIYPQLIIAAERKLFAEPANMWMQTKRNVVDGDVVLLSAYLIESGIFKLIDLEKEPIENARALYEECKSSIQNQFLKWNWNAVTQQLIYRTLIQLTNGYDENLHKQFAYWIEEELIQW</sequence>